<proteinExistence type="inferred from homology"/>
<evidence type="ECO:0000313" key="4">
    <source>
        <dbReference type="Proteomes" id="UP001064632"/>
    </source>
</evidence>
<accession>A0ABY6BCW2</accession>
<organism evidence="3 4">
    <name type="scientific">Tahibacter amnicola</name>
    <dbReference type="NCBI Taxonomy" id="2976241"/>
    <lineage>
        <taxon>Bacteria</taxon>
        <taxon>Pseudomonadati</taxon>
        <taxon>Pseudomonadota</taxon>
        <taxon>Gammaproteobacteria</taxon>
        <taxon>Lysobacterales</taxon>
        <taxon>Rhodanobacteraceae</taxon>
        <taxon>Tahibacter</taxon>
    </lineage>
</organism>
<name>A0ABY6BCW2_9GAMM</name>
<comment type="similarity">
    <text evidence="1">Belongs to the universal stress protein A family.</text>
</comment>
<gene>
    <name evidence="3" type="ORF">N4264_17115</name>
</gene>
<dbReference type="CDD" id="cd00293">
    <property type="entry name" value="USP-like"/>
    <property type="match status" value="1"/>
</dbReference>
<evidence type="ECO:0000256" key="1">
    <source>
        <dbReference type="ARBA" id="ARBA00008791"/>
    </source>
</evidence>
<dbReference type="SUPFAM" id="SSF52402">
    <property type="entry name" value="Adenine nucleotide alpha hydrolases-like"/>
    <property type="match status" value="2"/>
</dbReference>
<dbReference type="InterPro" id="IPR006016">
    <property type="entry name" value="UspA"/>
</dbReference>
<keyword evidence="4" id="KW-1185">Reference proteome</keyword>
<dbReference type="RefSeq" id="WP_261693445.1">
    <property type="nucleotide sequence ID" value="NZ_CP104694.1"/>
</dbReference>
<dbReference type="PRINTS" id="PR01438">
    <property type="entry name" value="UNVRSLSTRESS"/>
</dbReference>
<dbReference type="Proteomes" id="UP001064632">
    <property type="component" value="Chromosome"/>
</dbReference>
<dbReference type="InterPro" id="IPR006015">
    <property type="entry name" value="Universal_stress_UspA"/>
</dbReference>
<evidence type="ECO:0000313" key="3">
    <source>
        <dbReference type="EMBL" id="UXI66461.1"/>
    </source>
</evidence>
<protein>
    <submittedName>
        <fullName evidence="3">Universal stress protein</fullName>
    </submittedName>
</protein>
<dbReference type="Gene3D" id="3.40.50.12370">
    <property type="match status" value="1"/>
</dbReference>
<feature type="domain" description="UspA" evidence="2">
    <location>
        <begin position="152"/>
        <end position="271"/>
    </location>
</feature>
<evidence type="ECO:0000259" key="2">
    <source>
        <dbReference type="Pfam" id="PF00582"/>
    </source>
</evidence>
<reference evidence="3" key="1">
    <citation type="submission" date="2022-09" db="EMBL/GenBank/DDBJ databases">
        <title>Tahibacter sp. nov., isolated from a fresh water.</title>
        <authorList>
            <person name="Baek J.H."/>
            <person name="Lee J.K."/>
            <person name="Kim J.M."/>
            <person name="Jeon C.O."/>
        </authorList>
    </citation>
    <scope>NUCLEOTIDE SEQUENCE</scope>
    <source>
        <strain evidence="3">W38</strain>
    </source>
</reference>
<dbReference type="Pfam" id="PF00582">
    <property type="entry name" value="Usp"/>
    <property type="match status" value="1"/>
</dbReference>
<sequence length="274" mass="29194">MRDILVPMTAVLPLQPHVEYAARLAKAMSGSLTGLYALQPFLDGPELNTPSAIGTAVAYLLEQRRAAAEGEVPFLAWARSHGVGTARWSVITGPYSASIARAAAWHDCVVVRATTDSDAGSLHALGEVLLTCGIPCIVVPDAAATAPVPRCVAVAWNGSAESVRVLRAAMPLLLQAQEVVILASAHPVQSQPPVWDDTFDLVRYLADAGCRARRHDVLVDSEHAGPQLLRESARCGAQMLVMGAYGRSRFSEWVLGGATRHVLANSPVPVLFRH</sequence>
<dbReference type="EMBL" id="CP104694">
    <property type="protein sequence ID" value="UXI66461.1"/>
    <property type="molecule type" value="Genomic_DNA"/>
</dbReference>